<dbReference type="NCBIfam" id="NF004770">
    <property type="entry name" value="PRK06108.1"/>
    <property type="match status" value="1"/>
</dbReference>
<dbReference type="EMBL" id="JACHXA010000008">
    <property type="protein sequence ID" value="MBB3066356.1"/>
    <property type="molecule type" value="Genomic_DNA"/>
</dbReference>
<dbReference type="PANTHER" id="PTHR46383:SF2">
    <property type="entry name" value="AMINOTRANSFERASE"/>
    <property type="match status" value="1"/>
</dbReference>
<organism evidence="9 10">
    <name type="scientific">Limibacillus halophilus</name>
    <dbReference type="NCBI Taxonomy" id="1579333"/>
    <lineage>
        <taxon>Bacteria</taxon>
        <taxon>Pseudomonadati</taxon>
        <taxon>Pseudomonadota</taxon>
        <taxon>Alphaproteobacteria</taxon>
        <taxon>Rhodospirillales</taxon>
        <taxon>Rhodovibrionaceae</taxon>
        <taxon>Limibacillus</taxon>
    </lineage>
</organism>
<dbReference type="AlphaFoldDB" id="A0A839SXU6"/>
<evidence type="ECO:0000256" key="2">
    <source>
        <dbReference type="ARBA" id="ARBA00007441"/>
    </source>
</evidence>
<keyword evidence="3 7" id="KW-0032">Aminotransferase</keyword>
<dbReference type="CDD" id="cd00609">
    <property type="entry name" value="AAT_like"/>
    <property type="match status" value="1"/>
</dbReference>
<dbReference type="PROSITE" id="PS00105">
    <property type="entry name" value="AA_TRANSFER_CLASS_1"/>
    <property type="match status" value="1"/>
</dbReference>
<sequence>MADIKGSMPSEEKRFPAFVRHDVAAMEPSRIVQLWELGFGMDDVIPLWVGESDQATPAFISDAAYAALQAGKTFYTHKRGIPELRQGIADYTAGLYGIPMSADRVSVTASGMHGITLICQALFEPGDNLIVVAPSWPNVVKAAQVQHAEVRFATLDPKPEGGFTLDLERLFSLVTDRTRALFVNSPGNPTGWMIEADQQREILDFCRSRGIWLLADEVYARFVYDRSVAPSFLQLAEPDDPVIHINSFSKAWAMTGWRLGWLITPPAFGKIVDQLIEFSTSGSQAFLQHGALAALTPQGETFARSMVDRCRQGGEMVFQRLAAMERVTLSRPTASFYAFFRIDGVEDSLSFAKRILSETGVGLAPGSAFGPGGEGHMRLCYASSHNLLSKALDRLELILR</sequence>
<dbReference type="InterPro" id="IPR015421">
    <property type="entry name" value="PyrdxlP-dep_Trfase_major"/>
</dbReference>
<dbReference type="GO" id="GO:0004069">
    <property type="term" value="F:L-aspartate:2-oxoglutarate aminotransferase activity"/>
    <property type="evidence" value="ECO:0007669"/>
    <property type="project" value="UniProtKB-EC"/>
</dbReference>
<protein>
    <recommendedName>
        <fullName evidence="7">Aminotransferase</fullName>
        <ecNumber evidence="7">2.6.1.-</ecNumber>
    </recommendedName>
</protein>
<gene>
    <name evidence="9" type="ORF">FHR98_002662</name>
</gene>
<dbReference type="InterPro" id="IPR050596">
    <property type="entry name" value="AspAT/PAT-like"/>
</dbReference>
<feature type="domain" description="Aminotransferase class I/classII large" evidence="8">
    <location>
        <begin position="43"/>
        <end position="395"/>
    </location>
</feature>
<dbReference type="Proteomes" id="UP000581135">
    <property type="component" value="Unassembled WGS sequence"/>
</dbReference>
<evidence type="ECO:0000256" key="1">
    <source>
        <dbReference type="ARBA" id="ARBA00001933"/>
    </source>
</evidence>
<proteinExistence type="inferred from homology"/>
<dbReference type="InterPro" id="IPR015424">
    <property type="entry name" value="PyrdxlP-dep_Trfase"/>
</dbReference>
<evidence type="ECO:0000313" key="10">
    <source>
        <dbReference type="Proteomes" id="UP000581135"/>
    </source>
</evidence>
<dbReference type="RefSeq" id="WP_183417178.1">
    <property type="nucleotide sequence ID" value="NZ_JACHXA010000008.1"/>
</dbReference>
<evidence type="ECO:0000313" key="9">
    <source>
        <dbReference type="EMBL" id="MBB3066356.1"/>
    </source>
</evidence>
<dbReference type="InterPro" id="IPR015422">
    <property type="entry name" value="PyrdxlP-dep_Trfase_small"/>
</dbReference>
<comment type="similarity">
    <text evidence="2 7">Belongs to the class-I pyridoxal-phosphate-dependent aminotransferase family.</text>
</comment>
<keyword evidence="10" id="KW-1185">Reference proteome</keyword>
<dbReference type="Gene3D" id="3.40.640.10">
    <property type="entry name" value="Type I PLP-dependent aspartate aminotransferase-like (Major domain)"/>
    <property type="match status" value="1"/>
</dbReference>
<comment type="cofactor">
    <cofactor evidence="1 7">
        <name>pyridoxal 5'-phosphate</name>
        <dbReference type="ChEBI" id="CHEBI:597326"/>
    </cofactor>
</comment>
<keyword evidence="4 7" id="KW-0808">Transferase</keyword>
<evidence type="ECO:0000259" key="8">
    <source>
        <dbReference type="Pfam" id="PF00155"/>
    </source>
</evidence>
<accession>A0A839SXU6</accession>
<dbReference type="SUPFAM" id="SSF53383">
    <property type="entry name" value="PLP-dependent transferases"/>
    <property type="match status" value="1"/>
</dbReference>
<dbReference type="GO" id="GO:0006520">
    <property type="term" value="P:amino acid metabolic process"/>
    <property type="evidence" value="ECO:0007669"/>
    <property type="project" value="InterPro"/>
</dbReference>
<comment type="catalytic activity">
    <reaction evidence="6">
        <text>L-aspartate + 2-oxoglutarate = oxaloacetate + L-glutamate</text>
        <dbReference type="Rhea" id="RHEA:21824"/>
        <dbReference type="ChEBI" id="CHEBI:16452"/>
        <dbReference type="ChEBI" id="CHEBI:16810"/>
        <dbReference type="ChEBI" id="CHEBI:29985"/>
        <dbReference type="ChEBI" id="CHEBI:29991"/>
        <dbReference type="EC" id="2.6.1.1"/>
    </reaction>
</comment>
<dbReference type="InterPro" id="IPR004839">
    <property type="entry name" value="Aminotransferase_I/II_large"/>
</dbReference>
<evidence type="ECO:0000256" key="7">
    <source>
        <dbReference type="RuleBase" id="RU000481"/>
    </source>
</evidence>
<dbReference type="InterPro" id="IPR004838">
    <property type="entry name" value="NHTrfase_class1_PyrdxlP-BS"/>
</dbReference>
<dbReference type="GO" id="GO:0030170">
    <property type="term" value="F:pyridoxal phosphate binding"/>
    <property type="evidence" value="ECO:0007669"/>
    <property type="project" value="InterPro"/>
</dbReference>
<evidence type="ECO:0000256" key="6">
    <source>
        <dbReference type="ARBA" id="ARBA00049185"/>
    </source>
</evidence>
<reference evidence="9 10" key="1">
    <citation type="submission" date="2020-08" db="EMBL/GenBank/DDBJ databases">
        <title>Genomic Encyclopedia of Type Strains, Phase III (KMG-III): the genomes of soil and plant-associated and newly described type strains.</title>
        <authorList>
            <person name="Whitman W."/>
        </authorList>
    </citation>
    <scope>NUCLEOTIDE SEQUENCE [LARGE SCALE GENOMIC DNA]</scope>
    <source>
        <strain evidence="9 10">CECT 8803</strain>
    </source>
</reference>
<keyword evidence="5" id="KW-0663">Pyridoxal phosphate</keyword>
<comment type="caution">
    <text evidence="9">The sequence shown here is derived from an EMBL/GenBank/DDBJ whole genome shotgun (WGS) entry which is preliminary data.</text>
</comment>
<dbReference type="Gene3D" id="3.90.1150.10">
    <property type="entry name" value="Aspartate Aminotransferase, domain 1"/>
    <property type="match status" value="1"/>
</dbReference>
<dbReference type="PANTHER" id="PTHR46383">
    <property type="entry name" value="ASPARTATE AMINOTRANSFERASE"/>
    <property type="match status" value="1"/>
</dbReference>
<evidence type="ECO:0000256" key="5">
    <source>
        <dbReference type="ARBA" id="ARBA00022898"/>
    </source>
</evidence>
<evidence type="ECO:0000256" key="3">
    <source>
        <dbReference type="ARBA" id="ARBA00022576"/>
    </source>
</evidence>
<evidence type="ECO:0000256" key="4">
    <source>
        <dbReference type="ARBA" id="ARBA00022679"/>
    </source>
</evidence>
<dbReference type="Pfam" id="PF00155">
    <property type="entry name" value="Aminotran_1_2"/>
    <property type="match status" value="1"/>
</dbReference>
<dbReference type="EC" id="2.6.1.-" evidence="7"/>
<name>A0A839SXU6_9PROT</name>